<name>A0A4Y2RS66_ARAVE</name>
<gene>
    <name evidence="1" type="ORF">AVEN_132789_1</name>
</gene>
<dbReference type="EMBL" id="BGPR01146816">
    <property type="protein sequence ID" value="GBN78196.1"/>
    <property type="molecule type" value="Genomic_DNA"/>
</dbReference>
<feature type="non-terminal residue" evidence="1">
    <location>
        <position position="1"/>
    </location>
</feature>
<reference evidence="1 2" key="1">
    <citation type="journal article" date="2019" name="Sci. Rep.">
        <title>Orb-weaving spider Araneus ventricosus genome elucidates the spidroin gene catalogue.</title>
        <authorList>
            <person name="Kono N."/>
            <person name="Nakamura H."/>
            <person name="Ohtoshi R."/>
            <person name="Moran D.A.P."/>
            <person name="Shinohara A."/>
            <person name="Yoshida Y."/>
            <person name="Fujiwara M."/>
            <person name="Mori M."/>
            <person name="Tomita M."/>
            <person name="Arakawa K."/>
        </authorList>
    </citation>
    <scope>NUCLEOTIDE SEQUENCE [LARGE SCALE GENOMIC DNA]</scope>
</reference>
<protein>
    <submittedName>
        <fullName evidence="1">Uncharacterized protein</fullName>
    </submittedName>
</protein>
<sequence length="100" mass="11976">IENSYNVSFITLRNTKRAIVCCGGHDIRKSEEVGVVWQRFSIPRSMMMMKRGEKRNHHNLKKLPKNFEVQDQPNEFFDEHYSYGRNIQQRLKIQKTGYSR</sequence>
<comment type="caution">
    <text evidence="1">The sequence shown here is derived from an EMBL/GenBank/DDBJ whole genome shotgun (WGS) entry which is preliminary data.</text>
</comment>
<dbReference type="AlphaFoldDB" id="A0A4Y2RS66"/>
<evidence type="ECO:0000313" key="2">
    <source>
        <dbReference type="Proteomes" id="UP000499080"/>
    </source>
</evidence>
<proteinExistence type="predicted"/>
<keyword evidence="2" id="KW-1185">Reference proteome</keyword>
<accession>A0A4Y2RS66</accession>
<evidence type="ECO:0000313" key="1">
    <source>
        <dbReference type="EMBL" id="GBN78196.1"/>
    </source>
</evidence>
<dbReference type="Proteomes" id="UP000499080">
    <property type="component" value="Unassembled WGS sequence"/>
</dbReference>
<organism evidence="1 2">
    <name type="scientific">Araneus ventricosus</name>
    <name type="common">Orbweaver spider</name>
    <name type="synonym">Epeira ventricosa</name>
    <dbReference type="NCBI Taxonomy" id="182803"/>
    <lineage>
        <taxon>Eukaryota</taxon>
        <taxon>Metazoa</taxon>
        <taxon>Ecdysozoa</taxon>
        <taxon>Arthropoda</taxon>
        <taxon>Chelicerata</taxon>
        <taxon>Arachnida</taxon>
        <taxon>Araneae</taxon>
        <taxon>Araneomorphae</taxon>
        <taxon>Entelegynae</taxon>
        <taxon>Araneoidea</taxon>
        <taxon>Araneidae</taxon>
        <taxon>Araneus</taxon>
    </lineage>
</organism>